<proteinExistence type="predicted"/>
<name>A0ABQ7ER84_BRACR</name>
<organism evidence="2 3">
    <name type="scientific">Brassica cretica</name>
    <name type="common">Mustard</name>
    <dbReference type="NCBI Taxonomy" id="69181"/>
    <lineage>
        <taxon>Eukaryota</taxon>
        <taxon>Viridiplantae</taxon>
        <taxon>Streptophyta</taxon>
        <taxon>Embryophyta</taxon>
        <taxon>Tracheophyta</taxon>
        <taxon>Spermatophyta</taxon>
        <taxon>Magnoliopsida</taxon>
        <taxon>eudicotyledons</taxon>
        <taxon>Gunneridae</taxon>
        <taxon>Pentapetalae</taxon>
        <taxon>rosids</taxon>
        <taxon>malvids</taxon>
        <taxon>Brassicales</taxon>
        <taxon>Brassicaceae</taxon>
        <taxon>Brassiceae</taxon>
        <taxon>Brassica</taxon>
    </lineage>
</organism>
<evidence type="ECO:0000313" key="2">
    <source>
        <dbReference type="EMBL" id="KAF3605966.1"/>
    </source>
</evidence>
<protein>
    <submittedName>
        <fullName evidence="2">Uncharacterized protein</fullName>
    </submittedName>
</protein>
<gene>
    <name evidence="2" type="ORF">DY000_02048985</name>
</gene>
<sequence length="64" mass="6827">MAWRGVLLSLLLHAVYSRSLWWRWAHKNGYGSGSGEGGVDSGAAGGYGSVVKVIQLETEVAAYT</sequence>
<keyword evidence="1" id="KW-0732">Signal</keyword>
<feature type="chain" id="PRO_5047205610" evidence="1">
    <location>
        <begin position="18"/>
        <end position="64"/>
    </location>
</feature>
<reference evidence="2 3" key="1">
    <citation type="journal article" date="2020" name="BMC Genomics">
        <title>Intraspecific diversification of the crop wild relative Brassica cretica Lam. using demographic model selection.</title>
        <authorList>
            <person name="Kioukis A."/>
            <person name="Michalopoulou V.A."/>
            <person name="Briers L."/>
            <person name="Pirintsos S."/>
            <person name="Studholme D.J."/>
            <person name="Pavlidis P."/>
            <person name="Sarris P.F."/>
        </authorList>
    </citation>
    <scope>NUCLEOTIDE SEQUENCE [LARGE SCALE GENOMIC DNA]</scope>
    <source>
        <strain evidence="3">cv. PFS-1207/04</strain>
    </source>
</reference>
<keyword evidence="3" id="KW-1185">Reference proteome</keyword>
<dbReference type="EMBL" id="QGKV02000297">
    <property type="protein sequence ID" value="KAF3605966.1"/>
    <property type="molecule type" value="Genomic_DNA"/>
</dbReference>
<evidence type="ECO:0000256" key="1">
    <source>
        <dbReference type="SAM" id="SignalP"/>
    </source>
</evidence>
<comment type="caution">
    <text evidence="2">The sequence shown here is derived from an EMBL/GenBank/DDBJ whole genome shotgun (WGS) entry which is preliminary data.</text>
</comment>
<accession>A0ABQ7ER84</accession>
<evidence type="ECO:0000313" key="3">
    <source>
        <dbReference type="Proteomes" id="UP000266723"/>
    </source>
</evidence>
<feature type="signal peptide" evidence="1">
    <location>
        <begin position="1"/>
        <end position="17"/>
    </location>
</feature>
<dbReference type="Proteomes" id="UP000266723">
    <property type="component" value="Unassembled WGS sequence"/>
</dbReference>